<proteinExistence type="predicted"/>
<evidence type="ECO:0000313" key="2">
    <source>
        <dbReference type="Proteomes" id="UP001528920"/>
    </source>
</evidence>
<name>A0ABT5VYH6_9BACT</name>
<protein>
    <recommendedName>
        <fullName evidence="3">DUF481 domain-containing protein</fullName>
    </recommendedName>
</protein>
<gene>
    <name evidence="1" type="ORF">L3049_16410</name>
</gene>
<sequence length="238" mass="28012">MIKRKLYICLLTFQFLIGIDILYAQVQNDSIETDTTMILADITNPLDFYNTKWITVGSQYDYFNSTFGLEISNGYDERPLIHFEDFSEDFVFKIQGNTDFNRDYSYGINVGWKYPRYLSLIAIGFSDYDYSLSNFRFQELNISAETYLKNTDFVVKLELAYHDLNSKKNFGAELGLSNVFIYRRLYAGLSSGYYFDYFTYSGFIKSFVYKNTIGIALKYDRIDKYDFLQLGLSYTFTR</sequence>
<evidence type="ECO:0008006" key="3">
    <source>
        <dbReference type="Google" id="ProtNLM"/>
    </source>
</evidence>
<comment type="caution">
    <text evidence="1">The sequence shown here is derived from an EMBL/GenBank/DDBJ whole genome shotgun (WGS) entry which is preliminary data.</text>
</comment>
<dbReference type="Proteomes" id="UP001528920">
    <property type="component" value="Unassembled WGS sequence"/>
</dbReference>
<keyword evidence="2" id="KW-1185">Reference proteome</keyword>
<organism evidence="1 2">
    <name type="scientific">Paralabilibaculum antarcticum</name>
    <dbReference type="NCBI Taxonomy" id="2912572"/>
    <lineage>
        <taxon>Bacteria</taxon>
        <taxon>Pseudomonadati</taxon>
        <taxon>Bacteroidota</taxon>
        <taxon>Bacteroidia</taxon>
        <taxon>Marinilabiliales</taxon>
        <taxon>Marinifilaceae</taxon>
        <taxon>Paralabilibaculum</taxon>
    </lineage>
</organism>
<dbReference type="RefSeq" id="WP_275110908.1">
    <property type="nucleotide sequence ID" value="NZ_JAKJSC010000004.1"/>
</dbReference>
<evidence type="ECO:0000313" key="1">
    <source>
        <dbReference type="EMBL" id="MDE5419578.1"/>
    </source>
</evidence>
<accession>A0ABT5VYH6</accession>
<reference evidence="1 2" key="1">
    <citation type="submission" date="2022-01" db="EMBL/GenBank/DDBJ databases">
        <title>Labilibaculum sp. nov, a marine bacterium isolated from Antarctica.</title>
        <authorList>
            <person name="Dai W."/>
        </authorList>
    </citation>
    <scope>NUCLEOTIDE SEQUENCE [LARGE SCALE GENOMIC DNA]</scope>
    <source>
        <strain evidence="1 2">DW002</strain>
    </source>
</reference>
<dbReference type="EMBL" id="JAKJSC010000004">
    <property type="protein sequence ID" value="MDE5419578.1"/>
    <property type="molecule type" value="Genomic_DNA"/>
</dbReference>